<evidence type="ECO:0000313" key="5">
    <source>
        <dbReference type="Proteomes" id="UP000284057"/>
    </source>
</evidence>
<feature type="transmembrane region" description="Helical" evidence="2">
    <location>
        <begin position="144"/>
        <end position="162"/>
    </location>
</feature>
<organism evidence="4 5">
    <name type="scientific">Jiangella rhizosphaerae</name>
    <dbReference type="NCBI Taxonomy" id="2293569"/>
    <lineage>
        <taxon>Bacteria</taxon>
        <taxon>Bacillati</taxon>
        <taxon>Actinomycetota</taxon>
        <taxon>Actinomycetes</taxon>
        <taxon>Jiangellales</taxon>
        <taxon>Jiangellaceae</taxon>
        <taxon>Jiangella</taxon>
    </lineage>
</organism>
<feature type="region of interest" description="Disordered" evidence="1">
    <location>
        <begin position="22"/>
        <end position="62"/>
    </location>
</feature>
<gene>
    <name evidence="4" type="ORF">DY240_23610</name>
</gene>
<evidence type="ECO:0000256" key="1">
    <source>
        <dbReference type="SAM" id="MobiDB-lite"/>
    </source>
</evidence>
<protein>
    <submittedName>
        <fullName evidence="4">(2Fe-2S)-binding protein</fullName>
    </submittedName>
</protein>
<keyword evidence="2" id="KW-1133">Transmembrane helix</keyword>
<dbReference type="InterPro" id="IPR019251">
    <property type="entry name" value="DUF2231_TM"/>
</dbReference>
<feature type="transmembrane region" description="Helical" evidence="2">
    <location>
        <begin position="203"/>
        <end position="227"/>
    </location>
</feature>
<proteinExistence type="predicted"/>
<comment type="caution">
    <text evidence="4">The sequence shown here is derived from an EMBL/GenBank/DDBJ whole genome shotgun (WGS) entry which is preliminary data.</text>
</comment>
<evidence type="ECO:0000256" key="2">
    <source>
        <dbReference type="SAM" id="Phobius"/>
    </source>
</evidence>
<dbReference type="Proteomes" id="UP000284057">
    <property type="component" value="Unassembled WGS sequence"/>
</dbReference>
<feature type="compositionally biased region" description="Polar residues" evidence="1">
    <location>
        <begin position="40"/>
        <end position="51"/>
    </location>
</feature>
<feature type="transmembrane region" description="Helical" evidence="2">
    <location>
        <begin position="174"/>
        <end position="191"/>
    </location>
</feature>
<evidence type="ECO:0000313" key="4">
    <source>
        <dbReference type="EMBL" id="RIQ15819.1"/>
    </source>
</evidence>
<sequence length="244" mass="25338">MASIRAVTGCVGTRAGRLRRPLGGHARRAARTGDDRGNGYATTMTDDTALTPQHDDAVRGGSPPWAVRLARRLEDDPAADRYDGPLRALSGALLSSPWSRRLLHGDWLGHAVHPLLTDVPVGAWTSAALLDLSGRSELRPAARFLVGAGLVAAVPTAVTGVAEWGRTEGGTRRVGVIHAASNTTALVLYSGSFAARRAGRHRLGVLLGLGGIAAASAGGFLGGHLAIARKVGSRHPVFDRPAPV</sequence>
<dbReference type="Pfam" id="PF09990">
    <property type="entry name" value="DUF2231"/>
    <property type="match status" value="1"/>
</dbReference>
<name>A0A418KJY8_9ACTN</name>
<evidence type="ECO:0000259" key="3">
    <source>
        <dbReference type="Pfam" id="PF09990"/>
    </source>
</evidence>
<dbReference type="EMBL" id="QUAL01000302">
    <property type="protein sequence ID" value="RIQ15819.1"/>
    <property type="molecule type" value="Genomic_DNA"/>
</dbReference>
<dbReference type="AlphaFoldDB" id="A0A418KJY8"/>
<keyword evidence="2" id="KW-0472">Membrane</keyword>
<keyword evidence="2" id="KW-0812">Transmembrane</keyword>
<feature type="domain" description="DUF2231" evidence="3">
    <location>
        <begin position="109"/>
        <end position="233"/>
    </location>
</feature>
<keyword evidence="5" id="KW-1185">Reference proteome</keyword>
<reference evidence="4 5" key="1">
    <citation type="submission" date="2018-09" db="EMBL/GenBank/DDBJ databases">
        <title>Isolation, diversity and antifungal activity of actinobacteria from wheat.</title>
        <authorList>
            <person name="Han C."/>
        </authorList>
    </citation>
    <scope>NUCLEOTIDE SEQUENCE [LARGE SCALE GENOMIC DNA]</scope>
    <source>
        <strain evidence="4 5">NEAU-YY265</strain>
    </source>
</reference>
<accession>A0A418KJY8</accession>